<evidence type="ECO:0000256" key="9">
    <source>
        <dbReference type="PIRSR" id="PIRSR006113-1"/>
    </source>
</evidence>
<dbReference type="AlphaFoldDB" id="A0A2U2ALQ6"/>
<keyword evidence="5 8" id="KW-0862">Zinc</keyword>
<evidence type="ECO:0000256" key="10">
    <source>
        <dbReference type="PIRSR" id="PIRSR006113-2"/>
    </source>
</evidence>
<feature type="active site" description="Proton acceptor" evidence="9">
    <location>
        <position position="37"/>
    </location>
</feature>
<evidence type="ECO:0000256" key="3">
    <source>
        <dbReference type="ARBA" id="ARBA00018141"/>
    </source>
</evidence>
<keyword evidence="12" id="KW-1185">Reference proteome</keyword>
<dbReference type="Pfam" id="PF01242">
    <property type="entry name" value="PTPS"/>
    <property type="match status" value="1"/>
</dbReference>
<feature type="binding site" evidence="10">
    <location>
        <position position="27"/>
    </location>
    <ligand>
        <name>Zn(2+)</name>
        <dbReference type="ChEBI" id="CHEBI:29105"/>
    </ligand>
</feature>
<dbReference type="Proteomes" id="UP000244948">
    <property type="component" value="Unassembled WGS sequence"/>
</dbReference>
<name>A0A2U2ALQ6_9GAMM</name>
<evidence type="ECO:0000256" key="8">
    <source>
        <dbReference type="PIRNR" id="PIRNR006113"/>
    </source>
</evidence>
<gene>
    <name evidence="11" type="ORF">DC082_00915</name>
</gene>
<organism evidence="11 12">
    <name type="scientific">Ignatzschineria indica</name>
    <dbReference type="NCBI Taxonomy" id="472583"/>
    <lineage>
        <taxon>Bacteria</taxon>
        <taxon>Pseudomonadati</taxon>
        <taxon>Pseudomonadota</taxon>
        <taxon>Gammaproteobacteria</taxon>
        <taxon>Cardiobacteriales</taxon>
        <taxon>Ignatzschineriaceae</taxon>
        <taxon>Ignatzschineria</taxon>
    </lineage>
</organism>
<reference evidence="11 12" key="1">
    <citation type="journal article" date="2018" name="Genome Announc.">
        <title>Ignatzschineria cameli sp. nov., isolated from necrotic foot tissue of dromedaries (Camelus dromedarius) and associated maggots (Wohlfahrtia species) in Dubai.</title>
        <authorList>
            <person name="Tsang C.C."/>
            <person name="Tang J.Y."/>
            <person name="Fong J.Y."/>
            <person name="Kinne J."/>
            <person name="Lee H.H."/>
            <person name="Joseph M."/>
            <person name="Jose S."/>
            <person name="Schuster R.K."/>
            <person name="Tang Y."/>
            <person name="Sivakumar S."/>
            <person name="Chen J.H."/>
            <person name="Teng J.L."/>
            <person name="Lau S.K."/>
            <person name="Wernery U."/>
            <person name="Woo P.C."/>
        </authorList>
    </citation>
    <scope>NUCLEOTIDE SEQUENCE [LARGE SCALE GENOMIC DNA]</scope>
    <source>
        <strain evidence="11 12">KCTC 22643</strain>
    </source>
</reference>
<dbReference type="SUPFAM" id="SSF55620">
    <property type="entry name" value="Tetrahydrobiopterin biosynthesis enzymes-like"/>
    <property type="match status" value="1"/>
</dbReference>
<evidence type="ECO:0000256" key="5">
    <source>
        <dbReference type="ARBA" id="ARBA00022833"/>
    </source>
</evidence>
<comment type="cofactor">
    <cofactor evidence="8 10">
        <name>Zn(2+)</name>
        <dbReference type="ChEBI" id="CHEBI:29105"/>
    </cofactor>
    <text evidence="8 10">Binds 1 zinc ion per subunit.</text>
</comment>
<feature type="active site" description="Charge relay system" evidence="9">
    <location>
        <position position="78"/>
    </location>
</feature>
<comment type="pathway">
    <text evidence="1 8">Purine metabolism; 7-cyano-7-deazaguanine biosynthesis.</text>
</comment>
<sequence>MLQQFYPTPAHSFRYELNKDMHFAAAHFIPNELAGVCQRVHGHTYFANITVVGNELDECGFLINFQTLKALLHGVYDHTLMNDHPDFYHEPPSTEVVAKMAWQRIQKALDQEPHQPRCIQILIRETPTSYVRYLPQEEDFK</sequence>
<keyword evidence="4 8" id="KW-0479">Metal-binding</keyword>
<dbReference type="GO" id="GO:0046872">
    <property type="term" value="F:metal ion binding"/>
    <property type="evidence" value="ECO:0007669"/>
    <property type="project" value="UniProtKB-KW"/>
</dbReference>
<evidence type="ECO:0000313" key="11">
    <source>
        <dbReference type="EMBL" id="PWD84141.1"/>
    </source>
</evidence>
<keyword evidence="8" id="KW-0671">Queuosine biosynthesis</keyword>
<evidence type="ECO:0000256" key="1">
    <source>
        <dbReference type="ARBA" id="ARBA00005061"/>
    </source>
</evidence>
<feature type="binding site" evidence="10">
    <location>
        <position position="41"/>
    </location>
    <ligand>
        <name>Zn(2+)</name>
        <dbReference type="ChEBI" id="CHEBI:29105"/>
    </ligand>
</feature>
<dbReference type="PANTHER" id="PTHR12589">
    <property type="entry name" value="PYRUVOYL TETRAHYDROBIOPTERIN SYNTHASE"/>
    <property type="match status" value="1"/>
</dbReference>
<keyword evidence="6 8" id="KW-0456">Lyase</keyword>
<dbReference type="PANTHER" id="PTHR12589:SF7">
    <property type="entry name" value="6-PYRUVOYL TETRAHYDROBIOPTERIN SYNTHASE"/>
    <property type="match status" value="1"/>
</dbReference>
<comment type="caution">
    <text evidence="11">The sequence shown here is derived from an EMBL/GenBank/DDBJ whole genome shotgun (WGS) entry which is preliminary data.</text>
</comment>
<evidence type="ECO:0000256" key="6">
    <source>
        <dbReference type="ARBA" id="ARBA00023239"/>
    </source>
</evidence>
<dbReference type="GO" id="GO:0070497">
    <property type="term" value="F:6-carboxytetrahydropterin synthase activity"/>
    <property type="evidence" value="ECO:0007669"/>
    <property type="project" value="UniProtKB-EC"/>
</dbReference>
<dbReference type="InterPro" id="IPR038418">
    <property type="entry name" value="6-PTP_synth/QueD_sf"/>
</dbReference>
<dbReference type="InterPro" id="IPR007115">
    <property type="entry name" value="6-PTP_synth/QueD"/>
</dbReference>
<dbReference type="EC" id="4.-.-.-" evidence="8"/>
<dbReference type="EMBL" id="QEWR01000002">
    <property type="protein sequence ID" value="PWD84141.1"/>
    <property type="molecule type" value="Genomic_DNA"/>
</dbReference>
<evidence type="ECO:0000256" key="4">
    <source>
        <dbReference type="ARBA" id="ARBA00022723"/>
    </source>
</evidence>
<dbReference type="UniPathway" id="UPA00391"/>
<feature type="active site" description="Charge relay system" evidence="9">
    <location>
        <position position="125"/>
    </location>
</feature>
<dbReference type="PIRSF" id="PIRSF006113">
    <property type="entry name" value="PTP_synth"/>
    <property type="match status" value="1"/>
</dbReference>
<dbReference type="GO" id="GO:0008616">
    <property type="term" value="P:tRNA queuosine(34) biosynthetic process"/>
    <property type="evidence" value="ECO:0007669"/>
    <property type="project" value="UniProtKB-KW"/>
</dbReference>
<evidence type="ECO:0000313" key="12">
    <source>
        <dbReference type="Proteomes" id="UP000244948"/>
    </source>
</evidence>
<feature type="binding site" evidence="10">
    <location>
        <position position="43"/>
    </location>
    <ligand>
        <name>Zn(2+)</name>
        <dbReference type="ChEBI" id="CHEBI:29105"/>
    </ligand>
</feature>
<evidence type="ECO:0000256" key="7">
    <source>
        <dbReference type="ARBA" id="ARBA00048807"/>
    </source>
</evidence>
<dbReference type="RefSeq" id="WP_109235345.1">
    <property type="nucleotide sequence ID" value="NZ_BMXZ01000001.1"/>
</dbReference>
<accession>A0A2U2ALQ6</accession>
<proteinExistence type="inferred from homology"/>
<comment type="catalytic activity">
    <reaction evidence="7 8">
        <text>7,8-dihydroneopterin 3'-triphosphate + H2O = 6-carboxy-5,6,7,8-tetrahydropterin + triphosphate + acetaldehyde + 2 H(+)</text>
        <dbReference type="Rhea" id="RHEA:27966"/>
        <dbReference type="ChEBI" id="CHEBI:15343"/>
        <dbReference type="ChEBI" id="CHEBI:15377"/>
        <dbReference type="ChEBI" id="CHEBI:15378"/>
        <dbReference type="ChEBI" id="CHEBI:18036"/>
        <dbReference type="ChEBI" id="CHEBI:58462"/>
        <dbReference type="ChEBI" id="CHEBI:61032"/>
        <dbReference type="EC" id="4.1.2.50"/>
    </reaction>
</comment>
<dbReference type="Gene3D" id="3.30.479.10">
    <property type="entry name" value="6-pyruvoyl tetrahydropterin synthase/QueD"/>
    <property type="match status" value="1"/>
</dbReference>
<protein>
    <recommendedName>
        <fullName evidence="3 8">6-carboxy-5,6,7,8-tetrahydropterin synthase</fullName>
        <ecNumber evidence="8">4.-.-.-</ecNumber>
    </recommendedName>
</protein>
<comment type="similarity">
    <text evidence="2 8">Belongs to the PTPS family. QueD subfamily.</text>
</comment>
<evidence type="ECO:0000256" key="2">
    <source>
        <dbReference type="ARBA" id="ARBA00008900"/>
    </source>
</evidence>